<proteinExistence type="predicted"/>
<dbReference type="EMBL" id="CP093350">
    <property type="protein sequence ID" value="WOH13303.1"/>
    <property type="molecule type" value="Genomic_DNA"/>
</dbReference>
<evidence type="ECO:0000313" key="3">
    <source>
        <dbReference type="Proteomes" id="UP000077755"/>
    </source>
</evidence>
<dbReference type="Proteomes" id="UP000077755">
    <property type="component" value="Chromosome 8"/>
</dbReference>
<name>A0A175YPY7_DAUCS</name>
<sequence>MLMSKQKKNQAGKGARILISVNVIGSAGPIRLVVNTEELVATVMDSILRTYAQAGRLPVLGTNTDNFYLSAGGEVLPPSDTIGSHGVWNFFLWKKPEVEKFTGVECPVTRVMTLNRKGHGLSRKLGHGSWRAWFSKSLKISSH</sequence>
<keyword evidence="3" id="KW-1185">Reference proteome</keyword>
<evidence type="ECO:0000313" key="2">
    <source>
        <dbReference type="EMBL" id="WOH13303.1"/>
    </source>
</evidence>
<evidence type="ECO:0000259" key="1">
    <source>
        <dbReference type="Pfam" id="PF23156"/>
    </source>
</evidence>
<reference evidence="2" key="1">
    <citation type="journal article" date="2016" name="Nat. Genet.">
        <title>A high-quality carrot genome assembly provides new insights into carotenoid accumulation and asterid genome evolution.</title>
        <authorList>
            <person name="Iorizzo M."/>
            <person name="Ellison S."/>
            <person name="Senalik D."/>
            <person name="Zeng P."/>
            <person name="Satapoomin P."/>
            <person name="Huang J."/>
            <person name="Bowman M."/>
            <person name="Iovene M."/>
            <person name="Sanseverino W."/>
            <person name="Cavagnaro P."/>
            <person name="Yildiz M."/>
            <person name="Macko-Podgorni A."/>
            <person name="Moranska E."/>
            <person name="Grzebelus E."/>
            <person name="Grzebelus D."/>
            <person name="Ashrafi H."/>
            <person name="Zheng Z."/>
            <person name="Cheng S."/>
            <person name="Spooner D."/>
            <person name="Van Deynze A."/>
            <person name="Simon P."/>
        </authorList>
    </citation>
    <scope>NUCLEOTIDE SEQUENCE</scope>
    <source>
        <tissue evidence="2">Leaf</tissue>
    </source>
</reference>
<accession>A0A175YPY7</accession>
<dbReference type="PANTHER" id="PTHR33270:SF18">
    <property type="entry name" value="OS02G0324700 PROTEIN"/>
    <property type="match status" value="1"/>
</dbReference>
<dbReference type="PANTHER" id="PTHR33270">
    <property type="entry name" value="BNAC05G50380D PROTEIN"/>
    <property type="match status" value="1"/>
</dbReference>
<gene>
    <name evidence="2" type="ORF">DCAR_0832812</name>
</gene>
<dbReference type="InterPro" id="IPR055482">
    <property type="entry name" value="DUF7054"/>
</dbReference>
<protein>
    <recommendedName>
        <fullName evidence="1">DUF7054 domain-containing protein</fullName>
    </recommendedName>
</protein>
<reference evidence="2" key="2">
    <citation type="submission" date="2022-03" db="EMBL/GenBank/DDBJ databases">
        <title>Draft title - Genomic analysis of global carrot germplasm unveils the trajectory of domestication and the origin of high carotenoid orange carrot.</title>
        <authorList>
            <person name="Iorizzo M."/>
            <person name="Ellison S."/>
            <person name="Senalik D."/>
            <person name="Macko-Podgorni A."/>
            <person name="Grzebelus D."/>
            <person name="Bostan H."/>
            <person name="Rolling W."/>
            <person name="Curaba J."/>
            <person name="Simon P."/>
        </authorList>
    </citation>
    <scope>NUCLEOTIDE SEQUENCE</scope>
    <source>
        <tissue evidence="2">Leaf</tissue>
    </source>
</reference>
<dbReference type="AlphaFoldDB" id="A0A175YPY7"/>
<dbReference type="OMA" id="KAWINRS"/>
<dbReference type="InterPro" id="IPR040358">
    <property type="entry name" value="At4g22758-like"/>
</dbReference>
<dbReference type="OrthoDB" id="1919859at2759"/>
<dbReference type="Pfam" id="PF23156">
    <property type="entry name" value="DUF7054"/>
    <property type="match status" value="1"/>
</dbReference>
<feature type="domain" description="DUF7054" evidence="1">
    <location>
        <begin position="14"/>
        <end position="92"/>
    </location>
</feature>
<organism evidence="2 3">
    <name type="scientific">Daucus carota subsp. sativus</name>
    <name type="common">Carrot</name>
    <dbReference type="NCBI Taxonomy" id="79200"/>
    <lineage>
        <taxon>Eukaryota</taxon>
        <taxon>Viridiplantae</taxon>
        <taxon>Streptophyta</taxon>
        <taxon>Embryophyta</taxon>
        <taxon>Tracheophyta</taxon>
        <taxon>Spermatophyta</taxon>
        <taxon>Magnoliopsida</taxon>
        <taxon>eudicotyledons</taxon>
        <taxon>Gunneridae</taxon>
        <taxon>Pentapetalae</taxon>
        <taxon>asterids</taxon>
        <taxon>campanulids</taxon>
        <taxon>Apiales</taxon>
        <taxon>Apiaceae</taxon>
        <taxon>Apioideae</taxon>
        <taxon>Scandiceae</taxon>
        <taxon>Daucinae</taxon>
        <taxon>Daucus</taxon>
        <taxon>Daucus sect. Daucus</taxon>
    </lineage>
</organism>
<dbReference type="Gramene" id="KZM85794">
    <property type="protein sequence ID" value="KZM85794"/>
    <property type="gene ID" value="DCAR_026784"/>
</dbReference>